<gene>
    <name evidence="3" type="ORF">GSY69_03700</name>
</gene>
<feature type="domain" description="MOSC" evidence="2">
    <location>
        <begin position="99"/>
        <end position="282"/>
    </location>
</feature>
<dbReference type="GO" id="GO:0030170">
    <property type="term" value="F:pyridoxal phosphate binding"/>
    <property type="evidence" value="ECO:0007669"/>
    <property type="project" value="InterPro"/>
</dbReference>
<dbReference type="InterPro" id="IPR005303">
    <property type="entry name" value="MOCOS_middle"/>
</dbReference>
<name>A0A6N9H5A5_9MICO</name>
<reference evidence="3 4" key="1">
    <citation type="submission" date="2020-01" db="EMBL/GenBank/DDBJ databases">
        <authorList>
            <person name="Deng T."/>
        </authorList>
    </citation>
    <scope>NUCLEOTIDE SEQUENCE [LARGE SCALE GENOMIC DNA]</scope>
    <source>
        <strain evidence="3 4">5221</strain>
    </source>
</reference>
<evidence type="ECO:0000313" key="3">
    <source>
        <dbReference type="EMBL" id="MYM19099.1"/>
    </source>
</evidence>
<evidence type="ECO:0000259" key="2">
    <source>
        <dbReference type="PROSITE" id="PS51340"/>
    </source>
</evidence>
<dbReference type="PROSITE" id="PS51340">
    <property type="entry name" value="MOSC"/>
    <property type="match status" value="1"/>
</dbReference>
<dbReference type="GO" id="GO:0030151">
    <property type="term" value="F:molybdenum ion binding"/>
    <property type="evidence" value="ECO:0007669"/>
    <property type="project" value="InterPro"/>
</dbReference>
<comment type="caution">
    <text evidence="3">The sequence shown here is derived from an EMBL/GenBank/DDBJ whole genome shotgun (WGS) entry which is preliminary data.</text>
</comment>
<protein>
    <submittedName>
        <fullName evidence="3">MOSC domain-containing protein</fullName>
    </submittedName>
</protein>
<dbReference type="GO" id="GO:0003824">
    <property type="term" value="F:catalytic activity"/>
    <property type="evidence" value="ECO:0007669"/>
    <property type="project" value="InterPro"/>
</dbReference>
<dbReference type="Proteomes" id="UP000469215">
    <property type="component" value="Unassembled WGS sequence"/>
</dbReference>
<dbReference type="SUPFAM" id="SSF141673">
    <property type="entry name" value="MOSC N-terminal domain-like"/>
    <property type="match status" value="1"/>
</dbReference>
<evidence type="ECO:0000256" key="1">
    <source>
        <dbReference type="SAM" id="MobiDB-lite"/>
    </source>
</evidence>
<accession>A0A6N9H5A5</accession>
<dbReference type="InterPro" id="IPR005302">
    <property type="entry name" value="MoCF_Sase_C"/>
</dbReference>
<proteinExistence type="predicted"/>
<organism evidence="3 4">
    <name type="scientific">Brevibacterium rongguiense</name>
    <dbReference type="NCBI Taxonomy" id="2695267"/>
    <lineage>
        <taxon>Bacteria</taxon>
        <taxon>Bacillati</taxon>
        <taxon>Actinomycetota</taxon>
        <taxon>Actinomycetes</taxon>
        <taxon>Micrococcales</taxon>
        <taxon>Brevibacteriaceae</taxon>
        <taxon>Brevibacterium</taxon>
    </lineage>
</organism>
<dbReference type="RefSeq" id="WP_160952537.1">
    <property type="nucleotide sequence ID" value="NZ_WWEQ01000010.1"/>
</dbReference>
<dbReference type="AlphaFoldDB" id="A0A6N9H5A5"/>
<feature type="region of interest" description="Disordered" evidence="1">
    <location>
        <begin position="194"/>
        <end position="218"/>
    </location>
</feature>
<dbReference type="EMBL" id="WWEQ01000010">
    <property type="protein sequence ID" value="MYM19099.1"/>
    <property type="molecule type" value="Genomic_DNA"/>
</dbReference>
<keyword evidence="4" id="KW-1185">Reference proteome</keyword>
<sequence>MVQEIALRVRSAGFATVKGTAHAPRPGIRFDAAGPVGDRRYCVVDPERGAVLKTVQTPQLLRVAARECAAGLALDIPGAGIVVAPVGMGRALDVDYWGRRVRARLGTGPHAEALSDFLGRRVALARVPRGGAVYGDPTSIVTTGSLRALGEATGHPDLLTEFVRFRPTLLVESDEPFGEDAWAGAEVRVERVPAGASGAKGDGERTQPGAGEGGMEGLRLRVGDPIPRCAVIDLDPVTGERGGGLLRALAAMRPRNERGEPLFGAYARVVRPTAETPGTVGH</sequence>
<evidence type="ECO:0000313" key="4">
    <source>
        <dbReference type="Proteomes" id="UP000469215"/>
    </source>
</evidence>
<dbReference type="Pfam" id="PF03476">
    <property type="entry name" value="MOSC_N"/>
    <property type="match status" value="1"/>
</dbReference>